<evidence type="ECO:0000313" key="2">
    <source>
        <dbReference type="EMBL" id="QDU86422.1"/>
    </source>
</evidence>
<dbReference type="EMBL" id="CP036290">
    <property type="protein sequence ID" value="QDU86422.1"/>
    <property type="molecule type" value="Genomic_DNA"/>
</dbReference>
<dbReference type="OrthoDB" id="9994716at2"/>
<proteinExistence type="predicted"/>
<accession>A0A518D4M4</accession>
<keyword evidence="1" id="KW-0472">Membrane</keyword>
<protein>
    <submittedName>
        <fullName evidence="2">Uncharacterized protein</fullName>
    </submittedName>
</protein>
<evidence type="ECO:0000313" key="3">
    <source>
        <dbReference type="Proteomes" id="UP000319342"/>
    </source>
</evidence>
<gene>
    <name evidence="2" type="ORF">Pla163_35730</name>
</gene>
<sequence>MFAWTQHMNFARWVILLSFLGSAVLGYFVYEQKQRLTEVEGQVELAPRLVKNLVAEAHKLESLINVAADRQDLDSIDSYITKTASAKQIEIGSVDIKPGTRAYGTAFEDEIYTIKPPSIVRKPEYQRTKIANFAYMLERGTSVRVTRLRLFPPSHYKFKPHEIGPDVWTFELEVRQRRRKVAES</sequence>
<evidence type="ECO:0000256" key="1">
    <source>
        <dbReference type="SAM" id="Phobius"/>
    </source>
</evidence>
<dbReference type="AlphaFoldDB" id="A0A518D4M4"/>
<feature type="transmembrane region" description="Helical" evidence="1">
    <location>
        <begin position="12"/>
        <end position="30"/>
    </location>
</feature>
<dbReference type="RefSeq" id="WP_145191608.1">
    <property type="nucleotide sequence ID" value="NZ_CP036290.1"/>
</dbReference>
<keyword evidence="3" id="KW-1185">Reference proteome</keyword>
<reference evidence="2 3" key="1">
    <citation type="submission" date="2019-02" db="EMBL/GenBank/DDBJ databases">
        <title>Deep-cultivation of Planctomycetes and their phenomic and genomic characterization uncovers novel biology.</title>
        <authorList>
            <person name="Wiegand S."/>
            <person name="Jogler M."/>
            <person name="Boedeker C."/>
            <person name="Pinto D."/>
            <person name="Vollmers J."/>
            <person name="Rivas-Marin E."/>
            <person name="Kohn T."/>
            <person name="Peeters S.H."/>
            <person name="Heuer A."/>
            <person name="Rast P."/>
            <person name="Oberbeckmann S."/>
            <person name="Bunk B."/>
            <person name="Jeske O."/>
            <person name="Meyerdierks A."/>
            <person name="Storesund J.E."/>
            <person name="Kallscheuer N."/>
            <person name="Luecker S."/>
            <person name="Lage O.M."/>
            <person name="Pohl T."/>
            <person name="Merkel B.J."/>
            <person name="Hornburger P."/>
            <person name="Mueller R.-W."/>
            <person name="Bruemmer F."/>
            <person name="Labrenz M."/>
            <person name="Spormann A.M."/>
            <person name="Op den Camp H."/>
            <person name="Overmann J."/>
            <person name="Amann R."/>
            <person name="Jetten M.S.M."/>
            <person name="Mascher T."/>
            <person name="Medema M.H."/>
            <person name="Devos D.P."/>
            <person name="Kaster A.-K."/>
            <person name="Ovreas L."/>
            <person name="Rohde M."/>
            <person name="Galperin M.Y."/>
            <person name="Jogler C."/>
        </authorList>
    </citation>
    <scope>NUCLEOTIDE SEQUENCE [LARGE SCALE GENOMIC DNA]</scope>
    <source>
        <strain evidence="2 3">Pla163</strain>
    </source>
</reference>
<name>A0A518D4M4_9BACT</name>
<organism evidence="2 3">
    <name type="scientific">Rohdeia mirabilis</name>
    <dbReference type="NCBI Taxonomy" id="2528008"/>
    <lineage>
        <taxon>Bacteria</taxon>
        <taxon>Pseudomonadati</taxon>
        <taxon>Planctomycetota</taxon>
        <taxon>Planctomycetia</taxon>
        <taxon>Planctomycetia incertae sedis</taxon>
        <taxon>Rohdeia</taxon>
    </lineage>
</organism>
<dbReference type="Proteomes" id="UP000319342">
    <property type="component" value="Chromosome"/>
</dbReference>
<keyword evidence="1" id="KW-0812">Transmembrane</keyword>
<keyword evidence="1" id="KW-1133">Transmembrane helix</keyword>